<evidence type="ECO:0000256" key="5">
    <source>
        <dbReference type="ARBA" id="ARBA00022806"/>
    </source>
</evidence>
<comment type="similarity">
    <text evidence="1">Belongs to the DEAD box helicase family. DEAH subfamily.</text>
</comment>
<dbReference type="CDD" id="cd18791">
    <property type="entry name" value="SF2_C_RHA"/>
    <property type="match status" value="1"/>
</dbReference>
<evidence type="ECO:0000313" key="13">
    <source>
        <dbReference type="Proteomes" id="UP000688137"/>
    </source>
</evidence>
<reference evidence="12" key="1">
    <citation type="submission" date="2021-01" db="EMBL/GenBank/DDBJ databases">
        <authorList>
            <consortium name="Genoscope - CEA"/>
            <person name="William W."/>
        </authorList>
    </citation>
    <scope>NUCLEOTIDE SEQUENCE</scope>
</reference>
<dbReference type="OMA" id="NINRYYY"/>
<accession>A0A8S1L3T7</accession>
<evidence type="ECO:0000256" key="6">
    <source>
        <dbReference type="ARBA" id="ARBA00022840"/>
    </source>
</evidence>
<sequence>MNKKDKKIQEKKEKEAKRQQLLAALAKSQLTQEQMNQLNSIKDATSSKRDRKHSVGNQIEEEVINDNKEEVQQENNNIQQVNIFDTVVYENENPIQIQHHESHQKMSEAERLEIMAKQLFPDISLESFDQKRIPKGQVQAQPRELISEYDPEKDDIYDIDPQSITNYDSLLTDINSFKNQQINRDENIIKQRAQLPILIQENDIIDAIKGNLITLISGETGCGKSTQIPQFLYEAGFTEFGAIAITQPRRLAAISLAQRVRDETGFTMGKEISYQVKHECSGIDVDKMKMKFMTDGILINEMQTSVMVPQYSVIIIDEAHERKVNIDLLIGVLSRVVIARAKMNKPLRLVIMSATLRLDDFLNNKLVFPRTLNLIKIQTRQYPVQIYFNKVTKDDYVQAAIEKCVKIHQTLPPGDVLVFLTGQKEIHQCCSILNDKLRQGIRKQNIDQEYSNSEEENQQQLNQQENEEEQLQQQQQQLNDDKADYLELKNLVGTVQMTQNNVFKIDTDLSDYVVVPLYSKLDLKNQQIIFHNNPTKKRMFVIATNVAETSITIPTIRYVVDAGKQKRKITDTKIGLEKHMIGWISQAAADQRSGRAGRTGPGYCYRLYSTAVYSNQFQKFDNPEITQISLDHVILQMKSIGIKDVYKFPYLTSPDIKAIKESLTNLIKLGAMKIKQETNSDNSNITQLGIILSQIPLSPKYGKFLLQTRIRNLLQYGVLMVCILSVEEIINKQVFQVHTQIQTNDNDQDEIKQLEQEQKEQQQQIKDQFQTYKNLKSFIEKHGEGYKISDLIYLMNIVGIAISQIKDDQDIQYQINQLSQQYHFISKSFKEIYYNLLQILEILNLIVEDKTIVTECVSAIKQYQKPSREAQLTLAELIVQTNGLHKIAKLQCKLDQEKNINRYYYTTREYEQVYIHPTSIYYGKQNCEYISYCQLLTFGEQHSQITTPKIYMVNLTEVPNKSILYDLDTRSNQLKKLTIYENSEYYDSKNDRMMCKGSAVIENSWVLEDIEIPFPKDQLGFYSKFARALYSGQILQFYQILQKYYKYKIADIRESNMQPYSQKIIKALMFNEITNKNDLIKKWSKDKQFLLQECLDFVQEAYHQLIKSKWPPIE</sequence>
<dbReference type="PROSITE" id="PS51192">
    <property type="entry name" value="HELICASE_ATP_BIND_1"/>
    <property type="match status" value="1"/>
</dbReference>
<dbReference type="GO" id="GO:0003723">
    <property type="term" value="F:RNA binding"/>
    <property type="evidence" value="ECO:0007669"/>
    <property type="project" value="TreeGrafter"/>
</dbReference>
<dbReference type="GO" id="GO:0005730">
    <property type="term" value="C:nucleolus"/>
    <property type="evidence" value="ECO:0007669"/>
    <property type="project" value="TreeGrafter"/>
</dbReference>
<dbReference type="PROSITE" id="PS00690">
    <property type="entry name" value="DEAH_ATP_HELICASE"/>
    <property type="match status" value="1"/>
</dbReference>
<feature type="coiled-coil region" evidence="8">
    <location>
        <begin position="737"/>
        <end position="771"/>
    </location>
</feature>
<dbReference type="InterPro" id="IPR002464">
    <property type="entry name" value="DNA/RNA_helicase_DEAH_CS"/>
</dbReference>
<dbReference type="SMART" id="SM00490">
    <property type="entry name" value="HELICc"/>
    <property type="match status" value="1"/>
</dbReference>
<feature type="compositionally biased region" description="Polar residues" evidence="9">
    <location>
        <begin position="34"/>
        <end position="44"/>
    </location>
</feature>
<dbReference type="EC" id="3.6.4.13" evidence="2"/>
<evidence type="ECO:0000256" key="3">
    <source>
        <dbReference type="ARBA" id="ARBA00022741"/>
    </source>
</evidence>
<keyword evidence="6" id="KW-0067">ATP-binding</keyword>
<evidence type="ECO:0000256" key="2">
    <source>
        <dbReference type="ARBA" id="ARBA00012552"/>
    </source>
</evidence>
<feature type="region of interest" description="Disordered" evidence="9">
    <location>
        <begin position="34"/>
        <end position="59"/>
    </location>
</feature>
<dbReference type="PANTHER" id="PTHR18934:SF99">
    <property type="entry name" value="ATP-DEPENDENT RNA HELICASE DHX37-RELATED"/>
    <property type="match status" value="1"/>
</dbReference>
<dbReference type="InterPro" id="IPR001650">
    <property type="entry name" value="Helicase_C-like"/>
</dbReference>
<keyword evidence="5" id="KW-0347">Helicase</keyword>
<keyword evidence="4" id="KW-0378">Hydrolase</keyword>
<feature type="region of interest" description="Disordered" evidence="9">
    <location>
        <begin position="447"/>
        <end position="476"/>
    </location>
</feature>
<dbReference type="PANTHER" id="PTHR18934">
    <property type="entry name" value="ATP-DEPENDENT RNA HELICASE"/>
    <property type="match status" value="1"/>
</dbReference>
<dbReference type="Pfam" id="PF23362">
    <property type="entry name" value="DHX37_C"/>
    <property type="match status" value="1"/>
</dbReference>
<evidence type="ECO:0000256" key="7">
    <source>
        <dbReference type="ARBA" id="ARBA00047984"/>
    </source>
</evidence>
<dbReference type="InterPro" id="IPR056371">
    <property type="entry name" value="DHX37-like_C"/>
</dbReference>
<evidence type="ECO:0000259" key="10">
    <source>
        <dbReference type="PROSITE" id="PS51192"/>
    </source>
</evidence>
<evidence type="ECO:0000313" key="12">
    <source>
        <dbReference type="EMBL" id="CAD8060905.1"/>
    </source>
</evidence>
<dbReference type="GO" id="GO:0000462">
    <property type="term" value="P:maturation of SSU-rRNA from tricistronic rRNA transcript (SSU-rRNA, 5.8S rRNA, LSU-rRNA)"/>
    <property type="evidence" value="ECO:0007669"/>
    <property type="project" value="TreeGrafter"/>
</dbReference>
<comment type="caution">
    <text evidence="12">The sequence shown here is derived from an EMBL/GenBank/DDBJ whole genome shotgun (WGS) entry which is preliminary data.</text>
</comment>
<comment type="catalytic activity">
    <reaction evidence="7">
        <text>ATP + H2O = ADP + phosphate + H(+)</text>
        <dbReference type="Rhea" id="RHEA:13065"/>
        <dbReference type="ChEBI" id="CHEBI:15377"/>
        <dbReference type="ChEBI" id="CHEBI:15378"/>
        <dbReference type="ChEBI" id="CHEBI:30616"/>
        <dbReference type="ChEBI" id="CHEBI:43474"/>
        <dbReference type="ChEBI" id="CHEBI:456216"/>
        <dbReference type="EC" id="3.6.4.13"/>
    </reaction>
</comment>
<evidence type="ECO:0000256" key="4">
    <source>
        <dbReference type="ARBA" id="ARBA00022801"/>
    </source>
</evidence>
<dbReference type="PROSITE" id="PS51194">
    <property type="entry name" value="HELICASE_CTER"/>
    <property type="match status" value="1"/>
</dbReference>
<dbReference type="GO" id="GO:0003724">
    <property type="term" value="F:RNA helicase activity"/>
    <property type="evidence" value="ECO:0007669"/>
    <property type="project" value="UniProtKB-EC"/>
</dbReference>
<gene>
    <name evidence="12" type="ORF">PPRIM_AZ9-3.1.T0310041</name>
</gene>
<dbReference type="GO" id="GO:0016787">
    <property type="term" value="F:hydrolase activity"/>
    <property type="evidence" value="ECO:0007669"/>
    <property type="project" value="UniProtKB-KW"/>
</dbReference>
<protein>
    <recommendedName>
        <fullName evidence="2">RNA helicase</fullName>
        <ecNumber evidence="2">3.6.4.13</ecNumber>
    </recommendedName>
</protein>
<evidence type="ECO:0000256" key="9">
    <source>
        <dbReference type="SAM" id="MobiDB-lite"/>
    </source>
</evidence>
<dbReference type="Proteomes" id="UP000688137">
    <property type="component" value="Unassembled WGS sequence"/>
</dbReference>
<feature type="domain" description="Helicase C-terminal" evidence="11">
    <location>
        <begin position="445"/>
        <end position="641"/>
    </location>
</feature>
<proteinExistence type="inferred from homology"/>
<dbReference type="InterPro" id="IPR014001">
    <property type="entry name" value="Helicase_ATP-bd"/>
</dbReference>
<dbReference type="GO" id="GO:0005524">
    <property type="term" value="F:ATP binding"/>
    <property type="evidence" value="ECO:0007669"/>
    <property type="project" value="UniProtKB-KW"/>
</dbReference>
<keyword evidence="3" id="KW-0547">Nucleotide-binding</keyword>
<dbReference type="SMART" id="SM00487">
    <property type="entry name" value="DEXDc"/>
    <property type="match status" value="1"/>
</dbReference>
<dbReference type="EMBL" id="CAJJDM010000030">
    <property type="protein sequence ID" value="CAD8060905.1"/>
    <property type="molecule type" value="Genomic_DNA"/>
</dbReference>
<evidence type="ECO:0000259" key="11">
    <source>
        <dbReference type="PROSITE" id="PS51194"/>
    </source>
</evidence>
<dbReference type="InterPro" id="IPR007502">
    <property type="entry name" value="Helicase-assoc_dom"/>
</dbReference>
<dbReference type="Pfam" id="PF00271">
    <property type="entry name" value="Helicase_C"/>
    <property type="match status" value="1"/>
</dbReference>
<name>A0A8S1L3T7_PARPR</name>
<dbReference type="FunFam" id="3.40.50.300:FF:000637">
    <property type="entry name" value="ATP-dependent RNA helicase DHX37/DHR1"/>
    <property type="match status" value="1"/>
</dbReference>
<keyword evidence="13" id="KW-1185">Reference proteome</keyword>
<keyword evidence="8" id="KW-0175">Coiled coil</keyword>
<feature type="domain" description="Helicase ATP-binding" evidence="10">
    <location>
        <begin position="205"/>
        <end position="374"/>
    </location>
</feature>
<evidence type="ECO:0000256" key="1">
    <source>
        <dbReference type="ARBA" id="ARBA00008792"/>
    </source>
</evidence>
<dbReference type="SMART" id="SM00847">
    <property type="entry name" value="HA2"/>
    <property type="match status" value="1"/>
</dbReference>
<organism evidence="12 13">
    <name type="scientific">Paramecium primaurelia</name>
    <dbReference type="NCBI Taxonomy" id="5886"/>
    <lineage>
        <taxon>Eukaryota</taxon>
        <taxon>Sar</taxon>
        <taxon>Alveolata</taxon>
        <taxon>Ciliophora</taxon>
        <taxon>Intramacronucleata</taxon>
        <taxon>Oligohymenophorea</taxon>
        <taxon>Peniculida</taxon>
        <taxon>Parameciidae</taxon>
        <taxon>Paramecium</taxon>
    </lineage>
</organism>
<dbReference type="AlphaFoldDB" id="A0A8S1L3T7"/>
<evidence type="ECO:0000256" key="8">
    <source>
        <dbReference type="SAM" id="Coils"/>
    </source>
</evidence>